<reference evidence="2 3" key="1">
    <citation type="submission" date="2023-07" db="EMBL/GenBank/DDBJ databases">
        <title>Sorghum-associated microbial communities from plants grown in Nebraska, USA.</title>
        <authorList>
            <person name="Schachtman D."/>
        </authorList>
    </citation>
    <scope>NUCLEOTIDE SEQUENCE [LARGE SCALE GENOMIC DNA]</scope>
    <source>
        <strain evidence="2 3">DS1307</strain>
    </source>
</reference>
<dbReference type="RefSeq" id="WP_306829972.1">
    <property type="nucleotide sequence ID" value="NZ_JAUSRF010000001.1"/>
</dbReference>
<keyword evidence="3" id="KW-1185">Reference proteome</keyword>
<dbReference type="EMBL" id="JAUSRF010000001">
    <property type="protein sequence ID" value="MDP9835387.1"/>
    <property type="molecule type" value="Genomic_DNA"/>
</dbReference>
<dbReference type="InterPro" id="IPR007712">
    <property type="entry name" value="RelE/ParE_toxin"/>
</dbReference>
<evidence type="ECO:0000313" key="3">
    <source>
        <dbReference type="Proteomes" id="UP001241472"/>
    </source>
</evidence>
<proteinExistence type="predicted"/>
<name>A0ABT9PLR0_9HYPH</name>
<dbReference type="Proteomes" id="UP001241472">
    <property type="component" value="Unassembled WGS sequence"/>
</dbReference>
<evidence type="ECO:0000256" key="1">
    <source>
        <dbReference type="ARBA" id="ARBA00022649"/>
    </source>
</evidence>
<keyword evidence="1" id="KW-1277">Toxin-antitoxin system</keyword>
<sequence length="95" mass="11168">MAKRHVKLSRRARSYWLRYISELIEQNPAAAEKLALRFESLREKLTDFPNIAQRGSIPDTRRVVMRPLILTIRASGNLVEVMLIRHERQAETDRL</sequence>
<organism evidence="2 3">
    <name type="scientific">Neorhizobium huautlense</name>
    <dbReference type="NCBI Taxonomy" id="67774"/>
    <lineage>
        <taxon>Bacteria</taxon>
        <taxon>Pseudomonadati</taxon>
        <taxon>Pseudomonadota</taxon>
        <taxon>Alphaproteobacteria</taxon>
        <taxon>Hyphomicrobiales</taxon>
        <taxon>Rhizobiaceae</taxon>
        <taxon>Rhizobium/Agrobacterium group</taxon>
        <taxon>Neorhizobium</taxon>
    </lineage>
</organism>
<dbReference type="Pfam" id="PF05016">
    <property type="entry name" value="ParE_toxin"/>
    <property type="match status" value="1"/>
</dbReference>
<comment type="caution">
    <text evidence="2">The sequence shown here is derived from an EMBL/GenBank/DDBJ whole genome shotgun (WGS) entry which is preliminary data.</text>
</comment>
<protein>
    <submittedName>
        <fullName evidence="2">Plasmid stabilization system protein ParE</fullName>
    </submittedName>
</protein>
<dbReference type="Gene3D" id="3.30.2310.20">
    <property type="entry name" value="RelE-like"/>
    <property type="match status" value="1"/>
</dbReference>
<dbReference type="InterPro" id="IPR035093">
    <property type="entry name" value="RelE/ParE_toxin_dom_sf"/>
</dbReference>
<evidence type="ECO:0000313" key="2">
    <source>
        <dbReference type="EMBL" id="MDP9835387.1"/>
    </source>
</evidence>
<gene>
    <name evidence="2" type="ORF">J2T09_000128</name>
</gene>
<accession>A0ABT9PLR0</accession>